<reference evidence="4 5" key="1">
    <citation type="submission" date="2021-01" db="EMBL/GenBank/DDBJ databases">
        <title>Whole genome shotgun sequence of Verrucosispora andamanensis NBRC 109075.</title>
        <authorList>
            <person name="Komaki H."/>
            <person name="Tamura T."/>
        </authorList>
    </citation>
    <scope>NUCLEOTIDE SEQUENCE [LARGE SCALE GENOMIC DNA]</scope>
    <source>
        <strain evidence="4 5">NBRC 109075</strain>
    </source>
</reference>
<dbReference type="Pfam" id="PF14742">
    <property type="entry name" value="GDE_N_bis"/>
    <property type="match status" value="1"/>
</dbReference>
<gene>
    <name evidence="4" type="ORF">Van01_63680</name>
</gene>
<keyword evidence="5" id="KW-1185">Reference proteome</keyword>
<dbReference type="InterPro" id="IPR012341">
    <property type="entry name" value="6hp_glycosidase-like_sf"/>
</dbReference>
<evidence type="ECO:0000313" key="4">
    <source>
        <dbReference type="EMBL" id="GIJ13154.1"/>
    </source>
</evidence>
<dbReference type="InterPro" id="IPR032856">
    <property type="entry name" value="GDE_N_bis"/>
</dbReference>
<evidence type="ECO:0000259" key="3">
    <source>
        <dbReference type="Pfam" id="PF22422"/>
    </source>
</evidence>
<protein>
    <submittedName>
        <fullName evidence="4">Amylo-alpha-1,6-glucosidase</fullName>
    </submittedName>
</protein>
<evidence type="ECO:0000256" key="1">
    <source>
        <dbReference type="SAM" id="MobiDB-lite"/>
    </source>
</evidence>
<sequence>MADRHVNTLDGDVFVVSDESGDIETNPKYPTGLFSFDTRFLSKWILTINGERLHALSNDDLEFYETRFFLAPGEPTHYVDAKISVIRHRLVAGMLTEQLTVLNHDHQGVDLHIRLDAASDFADIFEIKDLKEKQGSISVRTQSGALELRYDRESFSRTTIITPDAPADVDQEGFSFKIHLEADGRWETTINVETLIRGAAGRDLRASLSTHRGESRPQVRQELDTWIEKAPRLVCEDERLETAYWRSLADLAALQRRPLSLTQKLPCAGLPWFMAFFGRDSLFTCLQSLPYIPHTTPPTLRALANVQGSKVDEFRDEEPGKIMHEIRFGETSAFEEQPHSPYYGSADSTPLFLILLDEYRRWSGDDDLVRCLEQEARAAVRWMNDWADPLGSGYIWYETKNSATGLVNQCWKDSWDSISDHGGALAGHPRATCELQGYAYDARLRAARLAREVWDDPEFAAKLETEAASLKERFNRDFWVSEGGYYALALDGDGRQIDSLSSNIGHLLWSGIVDDDKVSDVVEHLLGPRLFSGWGIRTLAVGEGRYNPIGYHVGTVWPFDNSIIAAGLARYGYRQEAARIAESMLDASEFFAGRLPEAFAGYDRSLTKYPVEYPTACSPQAWSSGSILLFLTTLLGLEPHGDHLIVNPVLTPEMGRIELFNISGPWGHQDAFGRGPREQIPTRRPHRRRVFGE</sequence>
<evidence type="ECO:0000259" key="2">
    <source>
        <dbReference type="Pfam" id="PF14742"/>
    </source>
</evidence>
<comment type="caution">
    <text evidence="4">The sequence shown here is derived from an EMBL/GenBank/DDBJ whole genome shotgun (WGS) entry which is preliminary data.</text>
</comment>
<organism evidence="4 5">
    <name type="scientific">Micromonospora andamanensis</name>
    <dbReference type="NCBI Taxonomy" id="1287068"/>
    <lineage>
        <taxon>Bacteria</taxon>
        <taxon>Bacillati</taxon>
        <taxon>Actinomycetota</taxon>
        <taxon>Actinomycetes</taxon>
        <taxon>Micromonosporales</taxon>
        <taxon>Micromonosporaceae</taxon>
        <taxon>Micromonospora</taxon>
    </lineage>
</organism>
<dbReference type="EMBL" id="BOOZ01000083">
    <property type="protein sequence ID" value="GIJ13154.1"/>
    <property type="molecule type" value="Genomic_DNA"/>
</dbReference>
<feature type="domain" description="Putative glycogen debranching enzyme N-terminal" evidence="2">
    <location>
        <begin position="10"/>
        <end position="190"/>
    </location>
</feature>
<dbReference type="Proteomes" id="UP000647017">
    <property type="component" value="Unassembled WGS sequence"/>
</dbReference>
<feature type="compositionally biased region" description="Basic residues" evidence="1">
    <location>
        <begin position="683"/>
        <end position="693"/>
    </location>
</feature>
<feature type="region of interest" description="Disordered" evidence="1">
    <location>
        <begin position="672"/>
        <end position="693"/>
    </location>
</feature>
<dbReference type="RefSeq" id="WP_204015549.1">
    <property type="nucleotide sequence ID" value="NZ_BOOZ01000083.1"/>
</dbReference>
<accession>A0ABQ4I5K1</accession>
<proteinExistence type="predicted"/>
<feature type="domain" description="Mannosylglycerate hydrolase MGH1-like glycoside hydrolase" evidence="3">
    <location>
        <begin position="326"/>
        <end position="588"/>
    </location>
</feature>
<name>A0ABQ4I5K1_9ACTN</name>
<dbReference type="SUPFAM" id="SSF48208">
    <property type="entry name" value="Six-hairpin glycosidases"/>
    <property type="match status" value="1"/>
</dbReference>
<evidence type="ECO:0000313" key="5">
    <source>
        <dbReference type="Proteomes" id="UP000647017"/>
    </source>
</evidence>
<dbReference type="InterPro" id="IPR008928">
    <property type="entry name" value="6-hairpin_glycosidase_sf"/>
</dbReference>
<dbReference type="Pfam" id="PF22422">
    <property type="entry name" value="MGH1-like_GH"/>
    <property type="match status" value="1"/>
</dbReference>
<dbReference type="Gene3D" id="1.50.10.10">
    <property type="match status" value="1"/>
</dbReference>
<dbReference type="InterPro" id="IPR054491">
    <property type="entry name" value="MGH1-like_GH"/>
</dbReference>